<dbReference type="EMBL" id="JAPQES010000006">
    <property type="protein sequence ID" value="MCY6372190.1"/>
    <property type="molecule type" value="Genomic_DNA"/>
</dbReference>
<sequence length="63" mass="7236">MSIQDIIKNSGRKIAKVIQESEYGIKYYQAEDCLPSDYTIGIKKNDHIYLRNAEGMLIDSIKI</sequence>
<protein>
    <submittedName>
        <fullName evidence="1">Uncharacterized protein</fullName>
    </submittedName>
</protein>
<keyword evidence="2" id="KW-1185">Reference proteome</keyword>
<comment type="caution">
    <text evidence="1">The sequence shown here is derived from an EMBL/GenBank/DDBJ whole genome shotgun (WGS) entry which is preliminary data.</text>
</comment>
<proteinExistence type="predicted"/>
<evidence type="ECO:0000313" key="2">
    <source>
        <dbReference type="Proteomes" id="UP001079657"/>
    </source>
</evidence>
<dbReference type="RefSeq" id="WP_268051123.1">
    <property type="nucleotide sequence ID" value="NZ_JAPQES010000006.1"/>
</dbReference>
<name>A0ABT4CSY9_9CLOT</name>
<organism evidence="1 2">
    <name type="scientific">Clostridium ganghwense</name>
    <dbReference type="NCBI Taxonomy" id="312089"/>
    <lineage>
        <taxon>Bacteria</taxon>
        <taxon>Bacillati</taxon>
        <taxon>Bacillota</taxon>
        <taxon>Clostridia</taxon>
        <taxon>Eubacteriales</taxon>
        <taxon>Clostridiaceae</taxon>
        <taxon>Clostridium</taxon>
    </lineage>
</organism>
<accession>A0ABT4CSY9</accession>
<reference evidence="1" key="1">
    <citation type="submission" date="2022-12" db="EMBL/GenBank/DDBJ databases">
        <authorList>
            <person name="Wang J."/>
        </authorList>
    </citation>
    <scope>NUCLEOTIDE SEQUENCE</scope>
    <source>
        <strain evidence="1">HY-42-06</strain>
    </source>
</reference>
<gene>
    <name evidence="1" type="ORF">OXH55_16285</name>
</gene>
<dbReference type="Proteomes" id="UP001079657">
    <property type="component" value="Unassembled WGS sequence"/>
</dbReference>
<evidence type="ECO:0000313" key="1">
    <source>
        <dbReference type="EMBL" id="MCY6372190.1"/>
    </source>
</evidence>